<evidence type="ECO:0000256" key="5">
    <source>
        <dbReference type="ARBA" id="ARBA00023136"/>
    </source>
</evidence>
<feature type="transmembrane region" description="Helical" evidence="6">
    <location>
        <begin position="52"/>
        <end position="72"/>
    </location>
</feature>
<dbReference type="EMBL" id="BGZJ01000001">
    <property type="protein sequence ID" value="GBO94306.1"/>
    <property type="molecule type" value="Genomic_DNA"/>
</dbReference>
<feature type="transmembrane region" description="Helical" evidence="6">
    <location>
        <begin position="25"/>
        <end position="46"/>
    </location>
</feature>
<keyword evidence="4 6" id="KW-1133">Transmembrane helix</keyword>
<dbReference type="RefSeq" id="WP_235005625.1">
    <property type="nucleotide sequence ID" value="NZ_BGZJ01000001.1"/>
</dbReference>
<dbReference type="GO" id="GO:0022857">
    <property type="term" value="F:transmembrane transporter activity"/>
    <property type="evidence" value="ECO:0007669"/>
    <property type="project" value="InterPro"/>
</dbReference>
<dbReference type="AlphaFoldDB" id="A0A388SDI4"/>
<dbReference type="InterPro" id="IPR002293">
    <property type="entry name" value="AA/rel_permease1"/>
</dbReference>
<dbReference type="PIRSF" id="PIRSF006060">
    <property type="entry name" value="AA_transporter"/>
    <property type="match status" value="1"/>
</dbReference>
<evidence type="ECO:0000256" key="1">
    <source>
        <dbReference type="ARBA" id="ARBA00004651"/>
    </source>
</evidence>
<feature type="transmembrane region" description="Helical" evidence="6">
    <location>
        <begin position="280"/>
        <end position="301"/>
    </location>
</feature>
<feature type="transmembrane region" description="Helical" evidence="6">
    <location>
        <begin position="399"/>
        <end position="417"/>
    </location>
</feature>
<feature type="transmembrane region" description="Helical" evidence="6">
    <location>
        <begin position="135"/>
        <end position="155"/>
    </location>
</feature>
<dbReference type="Gene3D" id="1.20.1740.10">
    <property type="entry name" value="Amino acid/polyamine transporter I"/>
    <property type="match status" value="1"/>
</dbReference>
<feature type="transmembrane region" description="Helical" evidence="6">
    <location>
        <begin position="341"/>
        <end position="358"/>
    </location>
</feature>
<organism evidence="7 8">
    <name type="scientific">Mesosutterella multiformis</name>
    <dbReference type="NCBI Taxonomy" id="2259133"/>
    <lineage>
        <taxon>Bacteria</taxon>
        <taxon>Pseudomonadati</taxon>
        <taxon>Pseudomonadota</taxon>
        <taxon>Betaproteobacteria</taxon>
        <taxon>Burkholderiales</taxon>
        <taxon>Sutterellaceae</taxon>
        <taxon>Mesosutterella</taxon>
    </lineage>
</organism>
<dbReference type="Pfam" id="PF13520">
    <property type="entry name" value="AA_permease_2"/>
    <property type="match status" value="1"/>
</dbReference>
<feature type="transmembrane region" description="Helical" evidence="6">
    <location>
        <begin position="423"/>
        <end position="443"/>
    </location>
</feature>
<dbReference type="PANTHER" id="PTHR42770:SF7">
    <property type="entry name" value="MEMBRANE PROTEIN"/>
    <property type="match status" value="1"/>
</dbReference>
<comment type="subcellular location">
    <subcellularLocation>
        <location evidence="1">Cell membrane</location>
        <topology evidence="1">Multi-pass membrane protein</topology>
    </subcellularLocation>
</comment>
<feature type="transmembrane region" description="Helical" evidence="6">
    <location>
        <begin position="167"/>
        <end position="186"/>
    </location>
</feature>
<evidence type="ECO:0000256" key="2">
    <source>
        <dbReference type="ARBA" id="ARBA00022475"/>
    </source>
</evidence>
<reference evidence="7 8" key="1">
    <citation type="journal article" date="2018" name="Int. J. Syst. Evol. Microbiol.">
        <title>Mesosutterella multiformis gen. nov., sp. nov., a member of the family Sutterellaceae and Sutterella megalosphaeroides sp. nov., isolated from human faeces.</title>
        <authorList>
            <person name="Sakamoto M."/>
            <person name="Ikeyama N."/>
            <person name="Kunihiro T."/>
            <person name="Iino T."/>
            <person name="Yuki M."/>
            <person name="Ohkuma M."/>
        </authorList>
    </citation>
    <scope>NUCLEOTIDE SEQUENCE [LARGE SCALE GENOMIC DNA]</scope>
    <source>
        <strain evidence="7 8">4NBBH2</strain>
    </source>
</reference>
<evidence type="ECO:0000256" key="4">
    <source>
        <dbReference type="ARBA" id="ARBA00022989"/>
    </source>
</evidence>
<sequence>MTETRIEASSPQAGGLKRTFGMREAVTITAGSVIGVGLFTTGSNVVGTLGPAVILATLLALAVSIYPALLYAEMGAALPYAGGTYQFASLGLGRAAGMLAGWNFIISLVAVTGGEALAFSYYFRTLFLAFGYDLPISDVVLASIVTAGFIVANVFGVKLTGKLQNGFMFFFWGVAFIWFLTMIPNVHLPSFVRAPEFLHATTPLGFFSATCMIWWCFAGFEACVAMGEEIKYPHINVPRAMFLAPFVVFAVNALFQWYLVGITPPDQIASLADAEAPFAQAMKAAGILGFPLALLAAGIAFGGDFSTLNASISTPPRYLFTMARDGSMPKVFAITSKKYQTPYVAVIVLGVLSVALIATNSLEYIASLSLFADLFYYVLGIIAALALRKKHPELKRSYKAPWIKVGAPVSAVIYVLMMTQLDANAFITGVLWCVLGIAIYLVCRWKYGKAGEFTLDLAASGADDVPPPEEKRAMDREYLIWKVIVSASCVIAVVLYIFPFFVK</sequence>
<name>A0A388SDI4_9BURK</name>
<dbReference type="InterPro" id="IPR050367">
    <property type="entry name" value="APC_superfamily"/>
</dbReference>
<keyword evidence="5 6" id="KW-0472">Membrane</keyword>
<dbReference type="GO" id="GO:0005886">
    <property type="term" value="C:plasma membrane"/>
    <property type="evidence" value="ECO:0007669"/>
    <property type="project" value="UniProtKB-SubCell"/>
</dbReference>
<feature type="transmembrane region" description="Helical" evidence="6">
    <location>
        <begin position="364"/>
        <end position="387"/>
    </location>
</feature>
<keyword evidence="8" id="KW-1185">Reference proteome</keyword>
<comment type="caution">
    <text evidence="7">The sequence shown here is derived from an EMBL/GenBank/DDBJ whole genome shotgun (WGS) entry which is preliminary data.</text>
</comment>
<evidence type="ECO:0000256" key="6">
    <source>
        <dbReference type="SAM" id="Phobius"/>
    </source>
</evidence>
<accession>A0A388SDI4</accession>
<evidence type="ECO:0000313" key="8">
    <source>
        <dbReference type="Proteomes" id="UP000266091"/>
    </source>
</evidence>
<gene>
    <name evidence="7" type="primary">yfnA</name>
    <name evidence="7" type="ORF">MESMUL_16600</name>
</gene>
<dbReference type="Proteomes" id="UP000266091">
    <property type="component" value="Unassembled WGS sequence"/>
</dbReference>
<keyword evidence="2" id="KW-1003">Cell membrane</keyword>
<keyword evidence="3 6" id="KW-0812">Transmembrane</keyword>
<dbReference type="PANTHER" id="PTHR42770">
    <property type="entry name" value="AMINO ACID TRANSPORTER-RELATED"/>
    <property type="match status" value="1"/>
</dbReference>
<evidence type="ECO:0000313" key="7">
    <source>
        <dbReference type="EMBL" id="GBO94306.1"/>
    </source>
</evidence>
<feature type="transmembrane region" description="Helical" evidence="6">
    <location>
        <begin position="99"/>
        <end position="123"/>
    </location>
</feature>
<feature type="transmembrane region" description="Helical" evidence="6">
    <location>
        <begin position="206"/>
        <end position="228"/>
    </location>
</feature>
<accession>A0A401LLZ4</accession>
<feature type="transmembrane region" description="Helical" evidence="6">
    <location>
        <begin position="240"/>
        <end position="260"/>
    </location>
</feature>
<proteinExistence type="predicted"/>
<feature type="transmembrane region" description="Helical" evidence="6">
    <location>
        <begin position="479"/>
        <end position="502"/>
    </location>
</feature>
<evidence type="ECO:0000256" key="3">
    <source>
        <dbReference type="ARBA" id="ARBA00022692"/>
    </source>
</evidence>
<protein>
    <submittedName>
        <fullName evidence="7">Putative amino acid permease YfnA</fullName>
    </submittedName>
</protein>